<organism evidence="3 5">
    <name type="scientific">Butyricimonas virosa</name>
    <dbReference type="NCBI Taxonomy" id="544645"/>
    <lineage>
        <taxon>Bacteria</taxon>
        <taxon>Pseudomonadati</taxon>
        <taxon>Bacteroidota</taxon>
        <taxon>Bacteroidia</taxon>
        <taxon>Bacteroidales</taxon>
        <taxon>Odoribacteraceae</taxon>
        <taxon>Butyricimonas</taxon>
    </lineage>
</organism>
<dbReference type="EMBL" id="QRZA01000022">
    <property type="protein sequence ID" value="RGV32292.1"/>
    <property type="molecule type" value="Genomic_DNA"/>
</dbReference>
<dbReference type="AlphaFoldDB" id="A0A412WXL9"/>
<name>A0A412WXL9_9BACT</name>
<dbReference type="RefSeq" id="WP_027202963.1">
    <property type="nucleotide sequence ID" value="NZ_CAJKXH010000001.1"/>
</dbReference>
<reference evidence="1" key="2">
    <citation type="journal article" date="2021" name="PeerJ">
        <title>Extensive microbial diversity within the chicken gut microbiome revealed by metagenomics and culture.</title>
        <authorList>
            <person name="Gilroy R."/>
            <person name="Ravi A."/>
            <person name="Getino M."/>
            <person name="Pursley I."/>
            <person name="Horton D.L."/>
            <person name="Alikhan N.F."/>
            <person name="Baker D."/>
            <person name="Gharbi K."/>
            <person name="Hall N."/>
            <person name="Watson M."/>
            <person name="Adriaenssens E.M."/>
            <person name="Foster-Nyarko E."/>
            <person name="Jarju S."/>
            <person name="Secka A."/>
            <person name="Antonio M."/>
            <person name="Oren A."/>
            <person name="Chaudhuri R.R."/>
            <person name="La Ragione R."/>
            <person name="Hildebrand F."/>
            <person name="Pallen M.J."/>
        </authorList>
    </citation>
    <scope>NUCLEOTIDE SEQUENCE</scope>
    <source>
        <strain evidence="1">6966</strain>
    </source>
</reference>
<dbReference type="Proteomes" id="UP000654720">
    <property type="component" value="Chromosome"/>
</dbReference>
<dbReference type="Proteomes" id="UP000742098">
    <property type="component" value="Unassembled WGS sequence"/>
</dbReference>
<evidence type="ECO:0000313" key="1">
    <source>
        <dbReference type="EMBL" id="HJF71650.1"/>
    </source>
</evidence>
<dbReference type="Proteomes" id="UP000286063">
    <property type="component" value="Unassembled WGS sequence"/>
</dbReference>
<proteinExistence type="predicted"/>
<dbReference type="OrthoDB" id="1100118at2"/>
<evidence type="ECO:0000313" key="5">
    <source>
        <dbReference type="Proteomes" id="UP000283589"/>
    </source>
</evidence>
<dbReference type="EMBL" id="CP069450">
    <property type="protein sequence ID" value="QRO49196.1"/>
    <property type="molecule type" value="Genomic_DNA"/>
</dbReference>
<reference evidence="5 6" key="1">
    <citation type="submission" date="2018-08" db="EMBL/GenBank/DDBJ databases">
        <title>A genome reference for cultivated species of the human gut microbiota.</title>
        <authorList>
            <person name="Zou Y."/>
            <person name="Xue W."/>
            <person name="Luo G."/>
        </authorList>
    </citation>
    <scope>NUCLEOTIDE SEQUENCE [LARGE SCALE GENOMIC DNA]</scope>
    <source>
        <strain evidence="3 5">AF14-49</strain>
        <strain evidence="4 6">OF02-7</strain>
    </source>
</reference>
<evidence type="ECO:0000313" key="3">
    <source>
        <dbReference type="EMBL" id="RGV32292.1"/>
    </source>
</evidence>
<evidence type="ECO:0000313" key="2">
    <source>
        <dbReference type="EMBL" id="QRO49196.1"/>
    </source>
</evidence>
<evidence type="ECO:0000313" key="6">
    <source>
        <dbReference type="Proteomes" id="UP000286063"/>
    </source>
</evidence>
<protein>
    <submittedName>
        <fullName evidence="3">Uncharacterized protein</fullName>
    </submittedName>
</protein>
<dbReference type="EMBL" id="QSCR01000025">
    <property type="protein sequence ID" value="RGY15203.1"/>
    <property type="molecule type" value="Genomic_DNA"/>
</dbReference>
<keyword evidence="7" id="KW-1185">Reference proteome</keyword>
<evidence type="ECO:0000313" key="4">
    <source>
        <dbReference type="EMBL" id="RGY15203.1"/>
    </source>
</evidence>
<dbReference type="GeneID" id="93098138"/>
<reference evidence="1" key="4">
    <citation type="submission" date="2021-09" db="EMBL/GenBank/DDBJ databases">
        <authorList>
            <person name="Gilroy R."/>
        </authorList>
    </citation>
    <scope>NUCLEOTIDE SEQUENCE</scope>
    <source>
        <strain evidence="1">6966</strain>
    </source>
</reference>
<evidence type="ECO:0000313" key="7">
    <source>
        <dbReference type="Proteomes" id="UP000654720"/>
    </source>
</evidence>
<dbReference type="EMBL" id="DYVS01000240">
    <property type="protein sequence ID" value="HJF71650.1"/>
    <property type="molecule type" value="Genomic_DNA"/>
</dbReference>
<gene>
    <name evidence="3" type="ORF">DWW18_14590</name>
    <name evidence="4" type="ORF">DXA50_13320</name>
    <name evidence="2" type="ORF">I6J59_14910</name>
    <name evidence="1" type="ORF">K8V05_12930</name>
</gene>
<dbReference type="STRING" id="1121130.GCA_000519105_01297"/>
<reference evidence="2 7" key="3">
    <citation type="submission" date="2021-02" db="EMBL/GenBank/DDBJ databases">
        <title>FDA dAtabase for Regulatory Grade micrObial Sequences (FDA-ARGOS): Supporting development and validation of Infectious Disease Dx tests.</title>
        <authorList>
            <person name="Carlson P."/>
            <person name="Fischbach M."/>
            <person name="Hastie J."/>
            <person name="Bilen M."/>
            <person name="Cheng A."/>
            <person name="Tallon L."/>
            <person name="Sadzewicz L."/>
            <person name="Zhao X."/>
            <person name="Boylan J."/>
            <person name="Ott S."/>
            <person name="Bowen H."/>
            <person name="Vavikolanu K."/>
            <person name="Mehta A."/>
            <person name="Aluvathingal J."/>
            <person name="Nadendla S."/>
            <person name="Yan Y."/>
            <person name="Sichtig H."/>
        </authorList>
    </citation>
    <scope>NUCLEOTIDE SEQUENCE [LARGE SCALE GENOMIC DNA]</scope>
    <source>
        <strain evidence="2 7">FDAARGOS_1229</strain>
    </source>
</reference>
<sequence>MKWILRAIPILLLMVCFGGQAMPEDMPRERRVETTGESMNSSEITATFSAIDLTAVYDFLEKSFMLTDIVDLPEDVEIQKDKRVSSAKEILKKDIDGKNSHDAWRDEIFDYLSMKHIQGFYIYWMNKMII</sequence>
<accession>A0A412WXL9</accession>
<dbReference type="Proteomes" id="UP000283589">
    <property type="component" value="Unassembled WGS sequence"/>
</dbReference>